<evidence type="ECO:0008006" key="3">
    <source>
        <dbReference type="Google" id="ProtNLM"/>
    </source>
</evidence>
<name>A0ABQ4HS51_9ACTN</name>
<evidence type="ECO:0000313" key="1">
    <source>
        <dbReference type="EMBL" id="GIJ08455.1"/>
    </source>
</evidence>
<dbReference type="EMBL" id="BOOZ01000007">
    <property type="protein sequence ID" value="GIJ08455.1"/>
    <property type="molecule type" value="Genomic_DNA"/>
</dbReference>
<dbReference type="Gene3D" id="3.40.50.150">
    <property type="entry name" value="Vaccinia Virus protein VP39"/>
    <property type="match status" value="1"/>
</dbReference>
<protein>
    <recommendedName>
        <fullName evidence="3">Class I SAM-dependent methyltransferase</fullName>
    </recommendedName>
</protein>
<dbReference type="SUPFAM" id="SSF53335">
    <property type="entry name" value="S-adenosyl-L-methionine-dependent methyltransferases"/>
    <property type="match status" value="1"/>
</dbReference>
<dbReference type="CDD" id="cd02440">
    <property type="entry name" value="AdoMet_MTases"/>
    <property type="match status" value="1"/>
</dbReference>
<keyword evidence="2" id="KW-1185">Reference proteome</keyword>
<dbReference type="InterPro" id="IPR029063">
    <property type="entry name" value="SAM-dependent_MTases_sf"/>
</dbReference>
<dbReference type="Pfam" id="PF13489">
    <property type="entry name" value="Methyltransf_23"/>
    <property type="match status" value="1"/>
</dbReference>
<reference evidence="1 2" key="1">
    <citation type="submission" date="2021-01" db="EMBL/GenBank/DDBJ databases">
        <title>Whole genome shotgun sequence of Verrucosispora andamanensis NBRC 109075.</title>
        <authorList>
            <person name="Komaki H."/>
            <person name="Tamura T."/>
        </authorList>
    </citation>
    <scope>NUCLEOTIDE SEQUENCE [LARGE SCALE GENOMIC DNA]</scope>
    <source>
        <strain evidence="1 2">NBRC 109075</strain>
    </source>
</reference>
<evidence type="ECO:0000313" key="2">
    <source>
        <dbReference type="Proteomes" id="UP000647017"/>
    </source>
</evidence>
<organism evidence="1 2">
    <name type="scientific">Micromonospora andamanensis</name>
    <dbReference type="NCBI Taxonomy" id="1287068"/>
    <lineage>
        <taxon>Bacteria</taxon>
        <taxon>Bacillati</taxon>
        <taxon>Actinomycetota</taxon>
        <taxon>Actinomycetes</taxon>
        <taxon>Micromonosporales</taxon>
        <taxon>Micromonosporaceae</taxon>
        <taxon>Micromonospora</taxon>
    </lineage>
</organism>
<comment type="caution">
    <text evidence="1">The sequence shown here is derived from an EMBL/GenBank/DDBJ whole genome shotgun (WGS) entry which is preliminary data.</text>
</comment>
<proteinExistence type="predicted"/>
<sequence length="240" mass="26068">MLDRGIENHLSRININTNHKVLEIGAGVGTVTARLAGIVGRYGSVSAVDRDVEHLTPTSIIDIHRRDLDRELLPGTAGCYDVVVARWPNGPLRDPADVLEQMIVRLRPGGWLVLADVAASTPPLVYRAPNEEAATLIYTVLRQVHGIIAGRDGETWTADAEALLLDNGVTRQCVHTTAETWTGGGPGCHLLADIVTHLRPTLGGFTDADADRFATLMADPRVLLRSWETRLIHAEQGELT</sequence>
<gene>
    <name evidence="1" type="ORF">Van01_16690</name>
</gene>
<dbReference type="Proteomes" id="UP000647017">
    <property type="component" value="Unassembled WGS sequence"/>
</dbReference>
<accession>A0ABQ4HS51</accession>